<evidence type="ECO:0000313" key="11">
    <source>
        <dbReference type="Proteomes" id="UP000518266"/>
    </source>
</evidence>
<name>A0A7J5YKR7_DISMA</name>
<dbReference type="GO" id="GO:0000139">
    <property type="term" value="C:Golgi membrane"/>
    <property type="evidence" value="ECO:0007669"/>
    <property type="project" value="UniProtKB-SubCell"/>
</dbReference>
<dbReference type="PANTHER" id="PTHR10231">
    <property type="entry name" value="NUCLEOTIDE-SUGAR TRANSMEMBRANE TRANSPORTER"/>
    <property type="match status" value="1"/>
</dbReference>
<sequence length="439" mass="49171">MGRIFLDHIGGTRLFSCANCDTILTNRTELISTRFTGATGRAFLFNKDRVMLTGRHMVRDVSCKNCNSKLGWMYEYATEESQRYKEGRIILERALVRESEGFEHVPSDNSGCVVQKRCCGAFRERGLLLLPRKKSRQMDRLLCGVALRYTRTISTGDMYYATTAVCLAEVIKLVLSLGMLTKNGKFFQTEERFNGTYILQPQRAAKAERAIRSVTYQLKIPCTALCMVLMLNRSLNRLQWFSVFMLCGGVEQNPFVGFVAIAIAVLCSGFAEGVKSSDTSLWVRNIQMYLSGIVITLIGVFLNDGNKVLENGFFFGYTHWVYFVVLLASVGGLYTSVVVKYTDNIMKGFSAAAAIVLSTVASVLLFGLHIMCVSIYLYGLPKSETMKTTRQDSDSESKQKLINQVLQDDDARWLEPAESSVCVLEEDARVSLSLQHPVP</sequence>
<feature type="domain" description="Yippee" evidence="9">
    <location>
        <begin position="13"/>
        <end position="100"/>
    </location>
</feature>
<dbReference type="Pfam" id="PF04142">
    <property type="entry name" value="Nuc_sug_transp"/>
    <property type="match status" value="3"/>
</dbReference>
<dbReference type="EMBL" id="JAAKFY010000011">
    <property type="protein sequence ID" value="KAF3850074.1"/>
    <property type="molecule type" value="Genomic_DNA"/>
</dbReference>
<keyword evidence="3 8" id="KW-0812">Transmembrane</keyword>
<keyword evidence="7 8" id="KW-0472">Membrane</keyword>
<evidence type="ECO:0000256" key="8">
    <source>
        <dbReference type="SAM" id="Phobius"/>
    </source>
</evidence>
<evidence type="ECO:0000259" key="9">
    <source>
        <dbReference type="PROSITE" id="PS51792"/>
    </source>
</evidence>
<feature type="transmembrane region" description="Helical" evidence="8">
    <location>
        <begin position="351"/>
        <end position="378"/>
    </location>
</feature>
<protein>
    <recommendedName>
        <fullName evidence="9">Yippee domain-containing protein</fullName>
    </recommendedName>
</protein>
<evidence type="ECO:0000256" key="6">
    <source>
        <dbReference type="ARBA" id="ARBA00022989"/>
    </source>
</evidence>
<feature type="transmembrane region" description="Helical" evidence="8">
    <location>
        <begin position="255"/>
        <end position="274"/>
    </location>
</feature>
<dbReference type="InterPro" id="IPR007271">
    <property type="entry name" value="Nuc_sug_transpt"/>
</dbReference>
<evidence type="ECO:0000256" key="2">
    <source>
        <dbReference type="ARBA" id="ARBA00022597"/>
    </source>
</evidence>
<feature type="transmembrane region" description="Helical" evidence="8">
    <location>
        <begin position="314"/>
        <end position="339"/>
    </location>
</feature>
<keyword evidence="2" id="KW-0762">Sugar transport</keyword>
<dbReference type="Proteomes" id="UP000518266">
    <property type="component" value="Unassembled WGS sequence"/>
</dbReference>
<dbReference type="NCBIfam" id="TIGR00803">
    <property type="entry name" value="nst"/>
    <property type="match status" value="1"/>
</dbReference>
<dbReference type="InterPro" id="IPR034751">
    <property type="entry name" value="Yippee"/>
</dbReference>
<evidence type="ECO:0000256" key="3">
    <source>
        <dbReference type="ARBA" id="ARBA00022692"/>
    </source>
</evidence>
<dbReference type="OrthoDB" id="408493at2759"/>
<dbReference type="GO" id="GO:0015165">
    <property type="term" value="F:pyrimidine nucleotide-sugar transmembrane transporter activity"/>
    <property type="evidence" value="ECO:0007669"/>
    <property type="project" value="InterPro"/>
</dbReference>
<keyword evidence="6 8" id="KW-1133">Transmembrane helix</keyword>
<keyword evidence="4" id="KW-0479">Metal-binding</keyword>
<keyword evidence="2" id="KW-0813">Transport</keyword>
<evidence type="ECO:0000256" key="5">
    <source>
        <dbReference type="ARBA" id="ARBA00022833"/>
    </source>
</evidence>
<feature type="transmembrane region" description="Helical" evidence="8">
    <location>
        <begin position="286"/>
        <end position="302"/>
    </location>
</feature>
<evidence type="ECO:0000256" key="4">
    <source>
        <dbReference type="ARBA" id="ARBA00022723"/>
    </source>
</evidence>
<evidence type="ECO:0000256" key="1">
    <source>
        <dbReference type="ARBA" id="ARBA00004141"/>
    </source>
</evidence>
<proteinExistence type="predicted"/>
<keyword evidence="5" id="KW-0862">Zinc</keyword>
<keyword evidence="11" id="KW-1185">Reference proteome</keyword>
<comment type="caution">
    <text evidence="10">The sequence shown here is derived from an EMBL/GenBank/DDBJ whole genome shotgun (WGS) entry which is preliminary data.</text>
</comment>
<comment type="subcellular location">
    <subcellularLocation>
        <location evidence="1">Membrane</location>
        <topology evidence="1">Multi-pass membrane protein</topology>
    </subcellularLocation>
</comment>
<dbReference type="Pfam" id="PF03226">
    <property type="entry name" value="Yippee-Mis18"/>
    <property type="match status" value="1"/>
</dbReference>
<reference evidence="10 11" key="1">
    <citation type="submission" date="2020-03" db="EMBL/GenBank/DDBJ databases">
        <title>Dissostichus mawsoni Genome sequencing and assembly.</title>
        <authorList>
            <person name="Park H."/>
        </authorList>
    </citation>
    <scope>NUCLEOTIDE SEQUENCE [LARGE SCALE GENOMIC DNA]</scope>
    <source>
        <strain evidence="10">DM0001</strain>
        <tissue evidence="10">Muscle</tissue>
    </source>
</reference>
<dbReference type="GO" id="GO:0046872">
    <property type="term" value="F:metal ion binding"/>
    <property type="evidence" value="ECO:0007669"/>
    <property type="project" value="UniProtKB-KW"/>
</dbReference>
<evidence type="ECO:0000313" key="10">
    <source>
        <dbReference type="EMBL" id="KAF3850074.1"/>
    </source>
</evidence>
<dbReference type="AlphaFoldDB" id="A0A7J5YKR7"/>
<feature type="non-terminal residue" evidence="10">
    <location>
        <position position="1"/>
    </location>
</feature>
<evidence type="ECO:0000256" key="7">
    <source>
        <dbReference type="ARBA" id="ARBA00023136"/>
    </source>
</evidence>
<dbReference type="InterPro" id="IPR004910">
    <property type="entry name" value="Yippee/Mis18/Cereblon"/>
</dbReference>
<accession>A0A7J5YKR7</accession>
<gene>
    <name evidence="10" type="ORF">F7725_019793</name>
</gene>
<dbReference type="PROSITE" id="PS51792">
    <property type="entry name" value="YIPPEE"/>
    <property type="match status" value="1"/>
</dbReference>
<organism evidence="10 11">
    <name type="scientific">Dissostichus mawsoni</name>
    <name type="common">Antarctic cod</name>
    <dbReference type="NCBI Taxonomy" id="36200"/>
    <lineage>
        <taxon>Eukaryota</taxon>
        <taxon>Metazoa</taxon>
        <taxon>Chordata</taxon>
        <taxon>Craniata</taxon>
        <taxon>Vertebrata</taxon>
        <taxon>Euteleostomi</taxon>
        <taxon>Actinopterygii</taxon>
        <taxon>Neopterygii</taxon>
        <taxon>Teleostei</taxon>
        <taxon>Neoteleostei</taxon>
        <taxon>Acanthomorphata</taxon>
        <taxon>Eupercaria</taxon>
        <taxon>Perciformes</taxon>
        <taxon>Notothenioidei</taxon>
        <taxon>Nototheniidae</taxon>
        <taxon>Dissostichus</taxon>
    </lineage>
</organism>